<evidence type="ECO:0000313" key="5">
    <source>
        <dbReference type="EMBL" id="SDH15804.1"/>
    </source>
</evidence>
<evidence type="ECO:0000259" key="3">
    <source>
        <dbReference type="Pfam" id="PF00501"/>
    </source>
</evidence>
<dbReference type="EMBL" id="FNCF01000010">
    <property type="protein sequence ID" value="SDH15804.1"/>
    <property type="molecule type" value="Genomic_DNA"/>
</dbReference>
<evidence type="ECO:0000256" key="1">
    <source>
        <dbReference type="ARBA" id="ARBA00006432"/>
    </source>
</evidence>
<dbReference type="InterPro" id="IPR025110">
    <property type="entry name" value="AMP-bd_C"/>
</dbReference>
<gene>
    <name evidence="5" type="ORF">SAMN05660324_0048</name>
</gene>
<accession>A0A1G8A4E6</accession>
<dbReference type="PANTHER" id="PTHR43201">
    <property type="entry name" value="ACYL-COA SYNTHETASE"/>
    <property type="match status" value="1"/>
</dbReference>
<dbReference type="FunFam" id="3.30.300.30:FF:000008">
    <property type="entry name" value="2,3-dihydroxybenzoate-AMP ligase"/>
    <property type="match status" value="1"/>
</dbReference>
<keyword evidence="2 5" id="KW-0436">Ligase</keyword>
<dbReference type="PANTHER" id="PTHR43201:SF5">
    <property type="entry name" value="MEDIUM-CHAIN ACYL-COA LIGASE ACSF2, MITOCHONDRIAL"/>
    <property type="match status" value="1"/>
</dbReference>
<dbReference type="SUPFAM" id="SSF56801">
    <property type="entry name" value="Acetyl-CoA synthetase-like"/>
    <property type="match status" value="1"/>
</dbReference>
<dbReference type="Pfam" id="PF00501">
    <property type="entry name" value="AMP-binding"/>
    <property type="match status" value="1"/>
</dbReference>
<keyword evidence="6" id="KW-1185">Reference proteome</keyword>
<feature type="domain" description="AMP-dependent synthetase/ligase" evidence="3">
    <location>
        <begin position="45"/>
        <end position="409"/>
    </location>
</feature>
<name>A0A1G8A4E6_9ACTN</name>
<evidence type="ECO:0000256" key="2">
    <source>
        <dbReference type="ARBA" id="ARBA00022598"/>
    </source>
</evidence>
<sequence length="547" mass="57026">MTVETAAAPAPWTPPPVPVPAAYRDPDYALLPDGRRAERLADMLRARAAATPDVDAVLEVGRTTSWAELDRTANRVAQALARDGVRAGDRVAYVGANAPSFLAVLFGAAKLGAVPAPLNALLAVPELSVVLADARPAVLVVGAGSGPAAAAATGSTRMVAVDDGVAGAVPWDTWLAGADDTDPGVVVDPQDTAVLFFSSGTTGRPKGIELTGANLGQALAASYYLLDLDVRSVAMAPIPFFHVAGIGLALAAVLGGSALLLEAPTDLAGVAELWQRRAVTHAVAVPTVLQMLLQLPAVRQADWSTLQYVIYGASPIPVPVLTDAAEVFGCRFLQSYGLTESTGGITMLMPEDHRPDPADPVAVARLRSVGRPMPGVPVRVVDPVTLEDLPPGQRGEVLIGGGHVMKGYWERPEDTAASLLPGGWLRTGDGGSFDDGGYLFLHDRLKDMIITGGENVFPAEVESVLTGHPGVVEVAVVGVPSGRWGESPHAVVVPRDPASFDPDELLTWARERLAHYKCPVGVTVVGTLPRNASGKLLKRQLRADLAS</sequence>
<dbReference type="GO" id="GO:0031956">
    <property type="term" value="F:medium-chain fatty acid-CoA ligase activity"/>
    <property type="evidence" value="ECO:0007669"/>
    <property type="project" value="TreeGrafter"/>
</dbReference>
<dbReference type="Pfam" id="PF13193">
    <property type="entry name" value="AMP-binding_C"/>
    <property type="match status" value="1"/>
</dbReference>
<reference evidence="6" key="1">
    <citation type="submission" date="2016-10" db="EMBL/GenBank/DDBJ databases">
        <authorList>
            <person name="Varghese N."/>
            <person name="Submissions S."/>
        </authorList>
    </citation>
    <scope>NUCLEOTIDE SEQUENCE [LARGE SCALE GENOMIC DNA]</scope>
    <source>
        <strain evidence="6">DSM 44526</strain>
    </source>
</reference>
<dbReference type="Proteomes" id="UP000198863">
    <property type="component" value="Unassembled WGS sequence"/>
</dbReference>
<organism evidence="5 6">
    <name type="scientific">Klenkia brasiliensis</name>
    <dbReference type="NCBI Taxonomy" id="333142"/>
    <lineage>
        <taxon>Bacteria</taxon>
        <taxon>Bacillati</taxon>
        <taxon>Actinomycetota</taxon>
        <taxon>Actinomycetes</taxon>
        <taxon>Geodermatophilales</taxon>
        <taxon>Geodermatophilaceae</taxon>
        <taxon>Klenkia</taxon>
    </lineage>
</organism>
<dbReference type="OrthoDB" id="4363623at2"/>
<dbReference type="GO" id="GO:0006631">
    <property type="term" value="P:fatty acid metabolic process"/>
    <property type="evidence" value="ECO:0007669"/>
    <property type="project" value="TreeGrafter"/>
</dbReference>
<evidence type="ECO:0000313" key="6">
    <source>
        <dbReference type="Proteomes" id="UP000198863"/>
    </source>
</evidence>
<protein>
    <submittedName>
        <fullName evidence="5">Acyl-CoA synthetase (AMP-forming)/AMP-acid ligase II</fullName>
    </submittedName>
</protein>
<dbReference type="Gene3D" id="3.30.300.30">
    <property type="match status" value="1"/>
</dbReference>
<proteinExistence type="inferred from homology"/>
<dbReference type="InterPro" id="IPR000873">
    <property type="entry name" value="AMP-dep_synth/lig_dom"/>
</dbReference>
<dbReference type="AlphaFoldDB" id="A0A1G8A4E6"/>
<dbReference type="InterPro" id="IPR045851">
    <property type="entry name" value="AMP-bd_C_sf"/>
</dbReference>
<dbReference type="InterPro" id="IPR020845">
    <property type="entry name" value="AMP-binding_CS"/>
</dbReference>
<feature type="domain" description="AMP-binding enzyme C-terminal" evidence="4">
    <location>
        <begin position="460"/>
        <end position="535"/>
    </location>
</feature>
<comment type="similarity">
    <text evidence="1">Belongs to the ATP-dependent AMP-binding enzyme family.</text>
</comment>
<evidence type="ECO:0000259" key="4">
    <source>
        <dbReference type="Pfam" id="PF13193"/>
    </source>
</evidence>
<dbReference type="Gene3D" id="3.40.50.12780">
    <property type="entry name" value="N-terminal domain of ligase-like"/>
    <property type="match status" value="1"/>
</dbReference>
<dbReference type="RefSeq" id="WP_091069169.1">
    <property type="nucleotide sequence ID" value="NZ_FNCF01000010.1"/>
</dbReference>
<dbReference type="InterPro" id="IPR042099">
    <property type="entry name" value="ANL_N_sf"/>
</dbReference>
<dbReference type="PROSITE" id="PS00455">
    <property type="entry name" value="AMP_BINDING"/>
    <property type="match status" value="1"/>
</dbReference>